<keyword evidence="5" id="KW-0547">Nucleotide-binding</keyword>
<dbReference type="PANTHER" id="PTHR13710">
    <property type="entry name" value="DNA HELICASE RECQ FAMILY MEMBER"/>
    <property type="match status" value="1"/>
</dbReference>
<keyword evidence="4" id="KW-0479">Metal-binding</keyword>
<feature type="domain" description="HRDC" evidence="17">
    <location>
        <begin position="536"/>
        <end position="610"/>
    </location>
</feature>
<dbReference type="PROSITE" id="PS51194">
    <property type="entry name" value="HELICASE_CTER"/>
    <property type="match status" value="1"/>
</dbReference>
<organism evidence="20 21">
    <name type="scientific">Aromatoleum buckelii</name>
    <dbReference type="NCBI Taxonomy" id="200254"/>
    <lineage>
        <taxon>Bacteria</taxon>
        <taxon>Pseudomonadati</taxon>
        <taxon>Pseudomonadota</taxon>
        <taxon>Betaproteobacteria</taxon>
        <taxon>Rhodocyclales</taxon>
        <taxon>Rhodocyclaceae</taxon>
        <taxon>Aromatoleum</taxon>
    </lineage>
</organism>
<comment type="similarity">
    <text evidence="3">Belongs to the helicase family. RecQ subfamily.</text>
</comment>
<keyword evidence="7 20" id="KW-0378">Hydrolase</keyword>
<dbReference type="Gene3D" id="1.10.10.10">
    <property type="entry name" value="Winged helix-like DNA-binding domain superfamily/Winged helix DNA-binding domain"/>
    <property type="match status" value="1"/>
</dbReference>
<dbReference type="Gene3D" id="1.10.150.80">
    <property type="entry name" value="HRDC domain"/>
    <property type="match status" value="1"/>
</dbReference>
<dbReference type="InterPro" id="IPR001650">
    <property type="entry name" value="Helicase_C-like"/>
</dbReference>
<dbReference type="PROSITE" id="PS51192">
    <property type="entry name" value="HELICASE_ATP_BIND_1"/>
    <property type="match status" value="1"/>
</dbReference>
<evidence type="ECO:0000256" key="9">
    <source>
        <dbReference type="ARBA" id="ARBA00022833"/>
    </source>
</evidence>
<feature type="domain" description="Helicase ATP-binding" evidence="18">
    <location>
        <begin position="34"/>
        <end position="206"/>
    </location>
</feature>
<dbReference type="Pfam" id="PF00270">
    <property type="entry name" value="DEAD"/>
    <property type="match status" value="1"/>
</dbReference>
<evidence type="ECO:0000259" key="17">
    <source>
        <dbReference type="PROSITE" id="PS50967"/>
    </source>
</evidence>
<evidence type="ECO:0000256" key="11">
    <source>
        <dbReference type="ARBA" id="ARBA00023125"/>
    </source>
</evidence>
<dbReference type="PROSITE" id="PS50967">
    <property type="entry name" value="HRDC"/>
    <property type="match status" value="1"/>
</dbReference>
<dbReference type="InterPro" id="IPR032284">
    <property type="entry name" value="RecQ_Zn-bd"/>
</dbReference>
<dbReference type="CDD" id="cd18794">
    <property type="entry name" value="SF2_C_RecQ"/>
    <property type="match status" value="1"/>
</dbReference>
<dbReference type="Proteomes" id="UP000601990">
    <property type="component" value="Unassembled WGS sequence"/>
</dbReference>
<keyword evidence="8 20" id="KW-0347">Helicase</keyword>
<dbReference type="SMART" id="SM00341">
    <property type="entry name" value="HRDC"/>
    <property type="match status" value="1"/>
</dbReference>
<gene>
    <name evidence="20" type="primary">recQ</name>
    <name evidence="20" type="ORF">GO608_09400</name>
</gene>
<reference evidence="20" key="1">
    <citation type="submission" date="2019-12" db="EMBL/GenBank/DDBJ databases">
        <title>Comparative genomics gives insights into the taxonomy of the Azoarcus-Aromatoleum group and reveals separate origins of nif in the plant-associated Azoarcus and non-plant-associated Aromatoleum sub-groups.</title>
        <authorList>
            <person name="Lafos M."/>
            <person name="Maluk M."/>
            <person name="Batista M."/>
            <person name="Junghare M."/>
            <person name="Carmona M."/>
            <person name="Faoro H."/>
            <person name="Cruz L.M."/>
            <person name="Battistoni F."/>
            <person name="De Souza E."/>
            <person name="Pedrosa F."/>
            <person name="Chen W.-M."/>
            <person name="Poole P.S."/>
            <person name="Dixon R.A."/>
            <person name="James E.K."/>
        </authorList>
    </citation>
    <scope>NUCLEOTIDE SEQUENCE</scope>
    <source>
        <strain evidence="20">U120</strain>
    </source>
</reference>
<comment type="caution">
    <text evidence="20">The sequence shown here is derived from an EMBL/GenBank/DDBJ whole genome shotgun (WGS) entry which is preliminary data.</text>
</comment>
<evidence type="ECO:0000256" key="15">
    <source>
        <dbReference type="ARBA" id="ARBA00034617"/>
    </source>
</evidence>
<keyword evidence="13" id="KW-0234">DNA repair</keyword>
<dbReference type="Pfam" id="PF16124">
    <property type="entry name" value="RecQ_Zn_bind"/>
    <property type="match status" value="1"/>
</dbReference>
<evidence type="ECO:0000256" key="10">
    <source>
        <dbReference type="ARBA" id="ARBA00022840"/>
    </source>
</evidence>
<dbReference type="InterPro" id="IPR014001">
    <property type="entry name" value="Helicase_ATP-bd"/>
</dbReference>
<dbReference type="SMART" id="SM00490">
    <property type="entry name" value="HELICc"/>
    <property type="match status" value="1"/>
</dbReference>
<evidence type="ECO:0000313" key="20">
    <source>
        <dbReference type="EMBL" id="NMF93540.1"/>
    </source>
</evidence>
<evidence type="ECO:0000256" key="1">
    <source>
        <dbReference type="ARBA" id="ARBA00001946"/>
    </source>
</evidence>
<dbReference type="InterPro" id="IPR006293">
    <property type="entry name" value="DNA_helicase_ATP-dep_RecQ_bac"/>
</dbReference>
<name>A0ABX1N2R1_9RHOO</name>
<evidence type="ECO:0000256" key="6">
    <source>
        <dbReference type="ARBA" id="ARBA00022763"/>
    </source>
</evidence>
<keyword evidence="14" id="KW-0413">Isomerase</keyword>
<dbReference type="NCBIfam" id="TIGR01389">
    <property type="entry name" value="recQ"/>
    <property type="match status" value="1"/>
</dbReference>
<dbReference type="SMART" id="SM00487">
    <property type="entry name" value="DEXDc"/>
    <property type="match status" value="1"/>
</dbReference>
<dbReference type="InterPro" id="IPR010997">
    <property type="entry name" value="HRDC-like_sf"/>
</dbReference>
<dbReference type="InterPro" id="IPR036388">
    <property type="entry name" value="WH-like_DNA-bd_sf"/>
</dbReference>
<evidence type="ECO:0000256" key="12">
    <source>
        <dbReference type="ARBA" id="ARBA00023172"/>
    </source>
</evidence>
<feature type="domain" description="Helicase C-terminal" evidence="19">
    <location>
        <begin position="227"/>
        <end position="378"/>
    </location>
</feature>
<dbReference type="Pfam" id="PF00570">
    <property type="entry name" value="HRDC"/>
    <property type="match status" value="1"/>
</dbReference>
<dbReference type="InterPro" id="IPR011545">
    <property type="entry name" value="DEAD/DEAH_box_helicase_dom"/>
</dbReference>
<dbReference type="GO" id="GO:0016787">
    <property type="term" value="F:hydrolase activity"/>
    <property type="evidence" value="ECO:0007669"/>
    <property type="project" value="UniProtKB-KW"/>
</dbReference>
<dbReference type="InterPro" id="IPR044876">
    <property type="entry name" value="HRDC_dom_sf"/>
</dbReference>
<keyword evidence="9" id="KW-0862">Zinc</keyword>
<dbReference type="NCBIfam" id="TIGR00614">
    <property type="entry name" value="recQ_fam"/>
    <property type="match status" value="1"/>
</dbReference>
<keyword evidence="21" id="KW-1185">Reference proteome</keyword>
<evidence type="ECO:0000313" key="21">
    <source>
        <dbReference type="Proteomes" id="UP000601990"/>
    </source>
</evidence>
<dbReference type="SUPFAM" id="SSF47819">
    <property type="entry name" value="HRDC-like"/>
    <property type="match status" value="1"/>
</dbReference>
<dbReference type="Gene3D" id="3.40.50.300">
    <property type="entry name" value="P-loop containing nucleotide triphosphate hydrolases"/>
    <property type="match status" value="2"/>
</dbReference>
<dbReference type="RefSeq" id="WP_169198807.1">
    <property type="nucleotide sequence ID" value="NZ_WTVH02000009.1"/>
</dbReference>
<dbReference type="EC" id="5.6.2.4" evidence="16"/>
<accession>A0ABX1N2R1</accession>
<evidence type="ECO:0000259" key="18">
    <source>
        <dbReference type="PROSITE" id="PS51192"/>
    </source>
</evidence>
<dbReference type="CDD" id="cd17920">
    <property type="entry name" value="DEXHc_RecQ"/>
    <property type="match status" value="1"/>
</dbReference>
<dbReference type="SMART" id="SM00956">
    <property type="entry name" value="RQC"/>
    <property type="match status" value="1"/>
</dbReference>
<dbReference type="EMBL" id="WTVH01000015">
    <property type="protein sequence ID" value="NMF93540.1"/>
    <property type="molecule type" value="Genomic_DNA"/>
</dbReference>
<comment type="catalytic activity">
    <reaction evidence="15">
        <text>Couples ATP hydrolysis with the unwinding of duplex DNA by translocating in the 3'-5' direction.</text>
        <dbReference type="EC" id="5.6.2.4"/>
    </reaction>
</comment>
<dbReference type="Pfam" id="PF09382">
    <property type="entry name" value="RQC"/>
    <property type="match status" value="1"/>
</dbReference>
<evidence type="ECO:0000256" key="8">
    <source>
        <dbReference type="ARBA" id="ARBA00022806"/>
    </source>
</evidence>
<dbReference type="Pfam" id="PF00271">
    <property type="entry name" value="Helicase_C"/>
    <property type="match status" value="1"/>
</dbReference>
<keyword evidence="12" id="KW-0233">DNA recombination</keyword>
<proteinExistence type="inferred from homology"/>
<evidence type="ECO:0000256" key="14">
    <source>
        <dbReference type="ARBA" id="ARBA00023235"/>
    </source>
</evidence>
<keyword evidence="11" id="KW-0238">DNA-binding</keyword>
<evidence type="ECO:0000256" key="5">
    <source>
        <dbReference type="ARBA" id="ARBA00022741"/>
    </source>
</evidence>
<dbReference type="InterPro" id="IPR018982">
    <property type="entry name" value="RQC_domain"/>
</dbReference>
<dbReference type="InterPro" id="IPR027417">
    <property type="entry name" value="P-loop_NTPase"/>
</dbReference>
<protein>
    <recommendedName>
        <fullName evidence="16">DNA helicase RecQ</fullName>
        <ecNumber evidence="16">5.6.2.4</ecNumber>
    </recommendedName>
</protein>
<evidence type="ECO:0000256" key="13">
    <source>
        <dbReference type="ARBA" id="ARBA00023204"/>
    </source>
</evidence>
<evidence type="ECO:0000256" key="2">
    <source>
        <dbReference type="ARBA" id="ARBA00001947"/>
    </source>
</evidence>
<dbReference type="InterPro" id="IPR002121">
    <property type="entry name" value="HRDC_dom"/>
</dbReference>
<keyword evidence="6" id="KW-0227">DNA damage</keyword>
<dbReference type="GO" id="GO:0003678">
    <property type="term" value="F:DNA helicase activity"/>
    <property type="evidence" value="ECO:0007669"/>
    <property type="project" value="UniProtKB-EC"/>
</dbReference>
<comment type="cofactor">
    <cofactor evidence="1">
        <name>Mg(2+)</name>
        <dbReference type="ChEBI" id="CHEBI:18420"/>
    </cofactor>
</comment>
<keyword evidence="10" id="KW-0067">ATP-binding</keyword>
<evidence type="ECO:0000256" key="16">
    <source>
        <dbReference type="NCBIfam" id="TIGR01389"/>
    </source>
</evidence>
<dbReference type="SUPFAM" id="SSF52540">
    <property type="entry name" value="P-loop containing nucleoside triphosphate hydrolases"/>
    <property type="match status" value="2"/>
</dbReference>
<evidence type="ECO:0000256" key="7">
    <source>
        <dbReference type="ARBA" id="ARBA00022801"/>
    </source>
</evidence>
<dbReference type="InterPro" id="IPR004589">
    <property type="entry name" value="DNA_helicase_ATP-dep_RecQ"/>
</dbReference>
<dbReference type="PANTHER" id="PTHR13710:SF105">
    <property type="entry name" value="ATP-DEPENDENT DNA HELICASE Q1"/>
    <property type="match status" value="1"/>
</dbReference>
<evidence type="ECO:0000259" key="19">
    <source>
        <dbReference type="PROSITE" id="PS51194"/>
    </source>
</evidence>
<comment type="cofactor">
    <cofactor evidence="2">
        <name>Zn(2+)</name>
        <dbReference type="ChEBI" id="CHEBI:29105"/>
    </cofactor>
</comment>
<evidence type="ECO:0000256" key="3">
    <source>
        <dbReference type="ARBA" id="ARBA00005446"/>
    </source>
</evidence>
<sequence length="610" mass="67259">MPPMTSAAASPSSLHLLEHVFGYTAFRGEQEAIVEHVAAGGDALVLMPTGGGKSLCFQIPALMRTGTAVVVSPLIALMQDQVSALREAGVAAAYLNSSQAADESAAVERDLVAGRLDLLYVAPERLLTARLLATLDRLHEAGRIALFAIDEAHCVSQWGHDFRPEYLQLSVLSERFPAVPRIALTATADPETREEIARRLALGDARRFVSSFDRPNIRYRMVDKDNPRAQLLAFIRDDHAGDAGIVYCLSRRKVEETAAWLGEQGIRALPYHAGMAQEIRAAHQSRFLREDGIVMVATIAFGMGIDKPDVRFVAHLDLPRSIEGYYQETGRAGRDGLAAQAWMAWGAQDVVQQRRMIDESEGADEFKWRARARLDALVGLVETTGCRRQFLLAHFGEAGEACGNCDNCLEPPRTWDATDAARRALSGVFRTGQRFGAGHVIDVLRGELTDKVRDWEHDKVSTFGIGADLDEKTWRTLFRQLVARGLLAVDHDRHSALTLTDLARPLLRGEAEFALRLAPEKRRAKRSRSSRLEIPDGVPLTLFDRLRAWRAATARERNVPAYVIFHDATLREIALARPATLAELAGVSGIGDRKLEAYGADILAEIAREI</sequence>
<evidence type="ECO:0000256" key="4">
    <source>
        <dbReference type="ARBA" id="ARBA00022723"/>
    </source>
</evidence>